<gene>
    <name evidence="1" type="ORF">DESAM_20568</name>
</gene>
<organism evidence="1 2">
    <name type="scientific">Maridesulfovibrio hydrothermalis AM13 = DSM 14728</name>
    <dbReference type="NCBI Taxonomy" id="1121451"/>
    <lineage>
        <taxon>Bacteria</taxon>
        <taxon>Pseudomonadati</taxon>
        <taxon>Thermodesulfobacteriota</taxon>
        <taxon>Desulfovibrionia</taxon>
        <taxon>Desulfovibrionales</taxon>
        <taxon>Desulfovibrionaceae</taxon>
        <taxon>Maridesulfovibrio</taxon>
    </lineage>
</organism>
<dbReference type="EMBL" id="FO203522">
    <property type="protein sequence ID" value="CCO22855.1"/>
    <property type="molecule type" value="Genomic_DNA"/>
</dbReference>
<dbReference type="AlphaFoldDB" id="L0R9I0"/>
<evidence type="ECO:0000313" key="1">
    <source>
        <dbReference type="EMBL" id="CCO22855.1"/>
    </source>
</evidence>
<accession>L0R9I0</accession>
<dbReference type="Proteomes" id="UP000010808">
    <property type="component" value="Chromosome"/>
</dbReference>
<proteinExistence type="predicted"/>
<sequence length="56" mass="6385">MLALNSNKYANSAQNKSLRCKNEELNLPLEILIAARDKSVICSYNFAIGLFYKNYL</sequence>
<keyword evidence="2" id="KW-1185">Reference proteome</keyword>
<dbReference type="HOGENOM" id="CLU_3006774_0_0_7"/>
<name>L0R9I0_9BACT</name>
<reference evidence="1 2" key="1">
    <citation type="submission" date="2012-10" db="EMBL/GenBank/DDBJ databases">
        <authorList>
            <person name="Genoscope - CEA"/>
        </authorList>
    </citation>
    <scope>NUCLEOTIDE SEQUENCE [LARGE SCALE GENOMIC DNA]</scope>
    <source>
        <strain evidence="2">AM13 / DSM 14728</strain>
    </source>
</reference>
<dbReference type="PATRIC" id="fig|1121451.3.peg.827"/>
<dbReference type="STRING" id="1121451.DESAM_20568"/>
<protein>
    <submittedName>
        <fullName evidence="1">Uncharacterized protein</fullName>
    </submittedName>
</protein>
<evidence type="ECO:0000313" key="2">
    <source>
        <dbReference type="Proteomes" id="UP000010808"/>
    </source>
</evidence>
<dbReference type="KEGG" id="dhy:DESAM_20568"/>